<organism evidence="1 2">
    <name type="scientific">Cenococcum geophilum 1.58</name>
    <dbReference type="NCBI Taxonomy" id="794803"/>
    <lineage>
        <taxon>Eukaryota</taxon>
        <taxon>Fungi</taxon>
        <taxon>Dikarya</taxon>
        <taxon>Ascomycota</taxon>
        <taxon>Pezizomycotina</taxon>
        <taxon>Dothideomycetes</taxon>
        <taxon>Pleosporomycetidae</taxon>
        <taxon>Gloniales</taxon>
        <taxon>Gloniaceae</taxon>
        <taxon>Cenococcum</taxon>
    </lineage>
</organism>
<gene>
    <name evidence="1" type="ORF">K441DRAFT_461952</name>
</gene>
<feature type="non-terminal residue" evidence="1">
    <location>
        <position position="1"/>
    </location>
</feature>
<accession>A0ACC8EKM6</accession>
<name>A0ACC8EKM6_9PEZI</name>
<evidence type="ECO:0000313" key="1">
    <source>
        <dbReference type="EMBL" id="OCK86735.1"/>
    </source>
</evidence>
<sequence length="60" mass="6724">PNAHPYLTSTRVSTIESWTKSLPERATCQLPPESRATTRDSAIEAYQKLKIALFSKTIMS</sequence>
<evidence type="ECO:0000313" key="2">
    <source>
        <dbReference type="Proteomes" id="UP000250078"/>
    </source>
</evidence>
<feature type="non-terminal residue" evidence="1">
    <location>
        <position position="60"/>
    </location>
</feature>
<reference evidence="1 2" key="1">
    <citation type="journal article" date="2016" name="Nat. Commun.">
        <title>Ectomycorrhizal ecology is imprinted in the genome of the dominant symbiotic fungus Cenococcum geophilum.</title>
        <authorList>
            <consortium name="DOE Joint Genome Institute"/>
            <person name="Peter M."/>
            <person name="Kohler A."/>
            <person name="Ohm R.A."/>
            <person name="Kuo A."/>
            <person name="Krutzmann J."/>
            <person name="Morin E."/>
            <person name="Arend M."/>
            <person name="Barry K.W."/>
            <person name="Binder M."/>
            <person name="Choi C."/>
            <person name="Clum A."/>
            <person name="Copeland A."/>
            <person name="Grisel N."/>
            <person name="Haridas S."/>
            <person name="Kipfer T."/>
            <person name="LaButti K."/>
            <person name="Lindquist E."/>
            <person name="Lipzen A."/>
            <person name="Maire R."/>
            <person name="Meier B."/>
            <person name="Mihaltcheva S."/>
            <person name="Molinier V."/>
            <person name="Murat C."/>
            <person name="Poggeler S."/>
            <person name="Quandt C.A."/>
            <person name="Sperisen C."/>
            <person name="Tritt A."/>
            <person name="Tisserant E."/>
            <person name="Crous P.W."/>
            <person name="Henrissat B."/>
            <person name="Nehls U."/>
            <person name="Egli S."/>
            <person name="Spatafora J.W."/>
            <person name="Grigoriev I.V."/>
            <person name="Martin F.M."/>
        </authorList>
    </citation>
    <scope>NUCLEOTIDE SEQUENCE [LARGE SCALE GENOMIC DNA]</scope>
    <source>
        <strain evidence="1 2">1.58</strain>
    </source>
</reference>
<dbReference type="Proteomes" id="UP000250078">
    <property type="component" value="Unassembled WGS sequence"/>
</dbReference>
<keyword evidence="2" id="KW-1185">Reference proteome</keyword>
<dbReference type="EMBL" id="KV748287">
    <property type="protein sequence ID" value="OCK86735.1"/>
    <property type="molecule type" value="Genomic_DNA"/>
</dbReference>
<protein>
    <submittedName>
        <fullName evidence="1">Uncharacterized protein</fullName>
    </submittedName>
</protein>
<proteinExistence type="predicted"/>